<dbReference type="EMBL" id="BAABGL010000002">
    <property type="protein sequence ID" value="GAA4382789.1"/>
    <property type="molecule type" value="Genomic_DNA"/>
</dbReference>
<dbReference type="InterPro" id="IPR004706">
    <property type="entry name" value="Arsenical-R_Acr3"/>
</dbReference>
<evidence type="ECO:0000256" key="4">
    <source>
        <dbReference type="ARBA" id="ARBA00022475"/>
    </source>
</evidence>
<feature type="transmembrane region" description="Helical" evidence="8">
    <location>
        <begin position="164"/>
        <end position="183"/>
    </location>
</feature>
<dbReference type="PANTHER" id="PTHR43057:SF1">
    <property type="entry name" value="ARSENICAL-RESISTANCE PROTEIN 3"/>
    <property type="match status" value="1"/>
</dbReference>
<feature type="transmembrane region" description="Helical" evidence="8">
    <location>
        <begin position="95"/>
        <end position="118"/>
    </location>
</feature>
<evidence type="ECO:0000256" key="5">
    <source>
        <dbReference type="ARBA" id="ARBA00022692"/>
    </source>
</evidence>
<dbReference type="Gene3D" id="1.20.1530.20">
    <property type="match status" value="1"/>
</dbReference>
<keyword evidence="6 8" id="KW-1133">Transmembrane helix</keyword>
<reference evidence="10" key="1">
    <citation type="journal article" date="2019" name="Int. J. Syst. Evol. Microbiol.">
        <title>The Global Catalogue of Microorganisms (GCM) 10K type strain sequencing project: providing services to taxonomists for standard genome sequencing and annotation.</title>
        <authorList>
            <consortium name="The Broad Institute Genomics Platform"/>
            <consortium name="The Broad Institute Genome Sequencing Center for Infectious Disease"/>
            <person name="Wu L."/>
            <person name="Ma J."/>
        </authorList>
    </citation>
    <scope>NUCLEOTIDE SEQUENCE [LARGE SCALE GENOMIC DNA]</scope>
    <source>
        <strain evidence="10">JCM 17808</strain>
    </source>
</reference>
<feature type="transmembrane region" description="Helical" evidence="8">
    <location>
        <begin position="40"/>
        <end position="61"/>
    </location>
</feature>
<comment type="similarity">
    <text evidence="2">Belongs to the arsenical resistance-3 (ACR3) (TC 2.A.59) family.</text>
</comment>
<evidence type="ECO:0000313" key="9">
    <source>
        <dbReference type="EMBL" id="GAA4382789.1"/>
    </source>
</evidence>
<accession>A0ABP8J0N6</accession>
<feature type="transmembrane region" description="Helical" evidence="8">
    <location>
        <begin position="9"/>
        <end position="28"/>
    </location>
</feature>
<evidence type="ECO:0000256" key="2">
    <source>
        <dbReference type="ARBA" id="ARBA00010110"/>
    </source>
</evidence>
<dbReference type="Proteomes" id="UP001500642">
    <property type="component" value="Unassembled WGS sequence"/>
</dbReference>
<evidence type="ECO:0000313" key="10">
    <source>
        <dbReference type="Proteomes" id="UP001500642"/>
    </source>
</evidence>
<keyword evidence="10" id="KW-1185">Reference proteome</keyword>
<dbReference type="PANTHER" id="PTHR43057">
    <property type="entry name" value="ARSENITE EFFLUX TRANSPORTER"/>
    <property type="match status" value="1"/>
</dbReference>
<comment type="subcellular location">
    <subcellularLocation>
        <location evidence="1">Cell membrane</location>
        <topology evidence="1">Multi-pass membrane protein</topology>
    </subcellularLocation>
</comment>
<evidence type="ECO:0000256" key="6">
    <source>
        <dbReference type="ARBA" id="ARBA00022989"/>
    </source>
</evidence>
<feature type="transmembrane region" description="Helical" evidence="8">
    <location>
        <begin position="230"/>
        <end position="248"/>
    </location>
</feature>
<proteinExistence type="inferred from homology"/>
<feature type="transmembrane region" description="Helical" evidence="8">
    <location>
        <begin position="125"/>
        <end position="144"/>
    </location>
</feature>
<sequence length="326" mass="33701">MEWWDCHQVTLYLVAIAVGAGIGLGLPAQAPALAHAIEPALFLLLFATFVGIPLITVGRALRDVRFLLTVLVANFLVVPIIVFALSRVVTDDPGLAAGVLLVLLTPCIDYVIVFTGLAGGARDRLLAAAPLLMLVQMLLLPAYLLAFTGGTAASAVDLAPFGRAFLVLIVLPLGAAAAVQALARRHRSARVATDASGALMVPLMMVTLVVVIGSQIAAVGGQITAVLRVVPLYTVFLVLAVGVGLLAARSARLDVPGARAVVFSTATRNSLVVLPLALAMPAELALAPLAVVAQTLVELLGMVLLVRLVPVLVPHRPGGIRATGPH</sequence>
<keyword evidence="3" id="KW-0813">Transport</keyword>
<feature type="transmembrane region" description="Helical" evidence="8">
    <location>
        <begin position="66"/>
        <end position="89"/>
    </location>
</feature>
<comment type="caution">
    <text evidence="9">The sequence shown here is derived from an EMBL/GenBank/DDBJ whole genome shotgun (WGS) entry which is preliminary data.</text>
</comment>
<keyword evidence="4" id="KW-1003">Cell membrane</keyword>
<gene>
    <name evidence="9" type="ORF">GCM10023167_01660</name>
</gene>
<evidence type="ECO:0000256" key="8">
    <source>
        <dbReference type="SAM" id="Phobius"/>
    </source>
</evidence>
<dbReference type="InterPro" id="IPR038770">
    <property type="entry name" value="Na+/solute_symporter_sf"/>
</dbReference>
<protein>
    <submittedName>
        <fullName evidence="9">Arsenic resistance protein</fullName>
    </submittedName>
</protein>
<feature type="transmembrane region" description="Helical" evidence="8">
    <location>
        <begin position="195"/>
        <end position="218"/>
    </location>
</feature>
<organism evidence="9 10">
    <name type="scientific">Brevibacterium pityocampae</name>
    <dbReference type="NCBI Taxonomy" id="506594"/>
    <lineage>
        <taxon>Bacteria</taxon>
        <taxon>Bacillati</taxon>
        <taxon>Actinomycetota</taxon>
        <taxon>Actinomycetes</taxon>
        <taxon>Micrococcales</taxon>
        <taxon>Brevibacteriaceae</taxon>
        <taxon>Brevibacterium</taxon>
    </lineage>
</organism>
<keyword evidence="5 8" id="KW-0812">Transmembrane</keyword>
<evidence type="ECO:0000256" key="3">
    <source>
        <dbReference type="ARBA" id="ARBA00022448"/>
    </source>
</evidence>
<dbReference type="Pfam" id="PF01758">
    <property type="entry name" value="SBF"/>
    <property type="match status" value="1"/>
</dbReference>
<keyword evidence="7 8" id="KW-0472">Membrane</keyword>
<dbReference type="InterPro" id="IPR002657">
    <property type="entry name" value="BilAc:Na_symport/Acr3"/>
</dbReference>
<evidence type="ECO:0000256" key="1">
    <source>
        <dbReference type="ARBA" id="ARBA00004651"/>
    </source>
</evidence>
<name>A0ABP8J0N6_9MICO</name>
<evidence type="ECO:0000256" key="7">
    <source>
        <dbReference type="ARBA" id="ARBA00023136"/>
    </source>
</evidence>